<evidence type="ECO:0000256" key="2">
    <source>
        <dbReference type="ARBA" id="ARBA00023270"/>
    </source>
</evidence>
<dbReference type="STRING" id="1727163.AO498_15705"/>
<dbReference type="PRINTS" id="PR00146">
    <property type="entry name" value="DHPICSNTHASE"/>
</dbReference>
<sequence>MKPLSQLGGIIPPLITPLQPDLSLDVDHTITLLNHELAGGVHGIFILGTTGESASLSQDVKIDLIRLTCREVQGKIPVLVGITGCSFVESLDLARVAEESGATALVAAPPYYMNIGQAELQAYYERLASEIPLPLMLYNMPSHTKISIEPPTVLALSNHPNIIGIKDSSGDMDYFKSLCHAFSARQEFRIFVGPEELLLESLELGGHGGVCGGANLYPQLYVDTFEAYQNGNLDLAKTLQETILFLSDNLYQNQSYRSCYLKGIKAAMSFEGLCQGILAPPLSAYSDLEKEVLRSKHEAVKERITQVLTA</sequence>
<dbReference type="PANTHER" id="PTHR42849">
    <property type="entry name" value="N-ACETYLNEURAMINATE LYASE"/>
    <property type="match status" value="1"/>
</dbReference>
<keyword evidence="7" id="KW-1185">Reference proteome</keyword>
<evidence type="ECO:0000256" key="3">
    <source>
        <dbReference type="PIRNR" id="PIRNR001365"/>
    </source>
</evidence>
<gene>
    <name evidence="6" type="ORF">AO498_15705</name>
</gene>
<reference evidence="6 7" key="2">
    <citation type="journal article" date="2016" name="Genome Announc.">
        <title>Complete Genome Sequence of Algoriphagus sp. Strain M8-2, Isolated from a Brackish Lake.</title>
        <authorList>
            <person name="Muraguchi Y."/>
            <person name="Kushimoto K."/>
            <person name="Ohtsubo Y."/>
            <person name="Suzuki T."/>
            <person name="Dohra H."/>
            <person name="Kimbara K."/>
            <person name="Shintani M."/>
        </authorList>
    </citation>
    <scope>NUCLEOTIDE SEQUENCE [LARGE SCALE GENOMIC DNA]</scope>
    <source>
        <strain evidence="6 7">M8-2</strain>
    </source>
</reference>
<feature type="active site" description="Proton donor/acceptor" evidence="4">
    <location>
        <position position="138"/>
    </location>
</feature>
<feature type="active site" description="Schiff-base intermediate with substrate" evidence="4">
    <location>
        <position position="166"/>
    </location>
</feature>
<dbReference type="InterPro" id="IPR002220">
    <property type="entry name" value="DapA-like"/>
</dbReference>
<dbReference type="InterPro" id="IPR020625">
    <property type="entry name" value="Schiff_base-form_aldolases_AS"/>
</dbReference>
<keyword evidence="1 3" id="KW-0456">Lyase</keyword>
<organism evidence="6 7">
    <name type="scientific">Algoriphagus sanaruensis</name>
    <dbReference type="NCBI Taxonomy" id="1727163"/>
    <lineage>
        <taxon>Bacteria</taxon>
        <taxon>Pseudomonadati</taxon>
        <taxon>Bacteroidota</taxon>
        <taxon>Cytophagia</taxon>
        <taxon>Cytophagales</taxon>
        <taxon>Cyclobacteriaceae</taxon>
        <taxon>Algoriphagus</taxon>
    </lineage>
</organism>
<dbReference type="InterPro" id="IPR013785">
    <property type="entry name" value="Aldolase_TIM"/>
</dbReference>
<evidence type="ECO:0000256" key="4">
    <source>
        <dbReference type="PIRSR" id="PIRSR001365-1"/>
    </source>
</evidence>
<proteinExistence type="inferred from homology"/>
<feature type="binding site" evidence="5">
    <location>
        <position position="50"/>
    </location>
    <ligand>
        <name>pyruvate</name>
        <dbReference type="ChEBI" id="CHEBI:15361"/>
    </ligand>
</feature>
<dbReference type="GO" id="GO:0019262">
    <property type="term" value="P:N-acetylneuraminate catabolic process"/>
    <property type="evidence" value="ECO:0007669"/>
    <property type="project" value="TreeGrafter"/>
</dbReference>
<keyword evidence="2" id="KW-0704">Schiff base</keyword>
<dbReference type="CDD" id="cd00408">
    <property type="entry name" value="DHDPS-like"/>
    <property type="match status" value="1"/>
</dbReference>
<feature type="binding site" evidence="5">
    <location>
        <position position="210"/>
    </location>
    <ligand>
        <name>pyruvate</name>
        <dbReference type="ChEBI" id="CHEBI:15361"/>
    </ligand>
</feature>
<dbReference type="PATRIC" id="fig|1727163.4.peg.3295"/>
<accession>A0A142ERZ4</accession>
<evidence type="ECO:0000256" key="5">
    <source>
        <dbReference type="PIRSR" id="PIRSR001365-2"/>
    </source>
</evidence>
<evidence type="ECO:0000313" key="6">
    <source>
        <dbReference type="EMBL" id="AMQ57899.1"/>
    </source>
</evidence>
<dbReference type="RefSeq" id="WP_067549757.1">
    <property type="nucleotide sequence ID" value="NZ_CP012836.1"/>
</dbReference>
<evidence type="ECO:0000313" key="7">
    <source>
        <dbReference type="Proteomes" id="UP000073816"/>
    </source>
</evidence>
<dbReference type="EMBL" id="CP012836">
    <property type="protein sequence ID" value="AMQ57899.1"/>
    <property type="molecule type" value="Genomic_DNA"/>
</dbReference>
<dbReference type="GO" id="GO:0008747">
    <property type="term" value="F:N-acetylneuraminate lyase activity"/>
    <property type="evidence" value="ECO:0007669"/>
    <property type="project" value="TreeGrafter"/>
</dbReference>
<evidence type="ECO:0000256" key="1">
    <source>
        <dbReference type="ARBA" id="ARBA00023239"/>
    </source>
</evidence>
<name>A0A142ERZ4_9BACT</name>
<dbReference type="OrthoDB" id="9782828at2"/>
<reference evidence="7" key="1">
    <citation type="submission" date="2015-09" db="EMBL/GenBank/DDBJ databases">
        <title>Complete sequence of Algoriphagus sp. M8-2.</title>
        <authorList>
            <person name="Shintani M."/>
        </authorList>
    </citation>
    <scope>NUCLEOTIDE SEQUENCE [LARGE SCALE GENOMIC DNA]</scope>
    <source>
        <strain evidence="7">M8-2</strain>
    </source>
</reference>
<dbReference type="PIRSF" id="PIRSF001365">
    <property type="entry name" value="DHDPS"/>
    <property type="match status" value="1"/>
</dbReference>
<protein>
    <submittedName>
        <fullName evidence="6">Dihydrodipicolinate synthase</fullName>
    </submittedName>
</protein>
<dbReference type="SUPFAM" id="SSF51569">
    <property type="entry name" value="Aldolase"/>
    <property type="match status" value="1"/>
</dbReference>
<dbReference type="AlphaFoldDB" id="A0A142ERZ4"/>
<dbReference type="PANTHER" id="PTHR42849:SF1">
    <property type="entry name" value="N-ACETYLNEURAMINATE LYASE"/>
    <property type="match status" value="1"/>
</dbReference>
<dbReference type="GO" id="GO:0005829">
    <property type="term" value="C:cytosol"/>
    <property type="evidence" value="ECO:0007669"/>
    <property type="project" value="TreeGrafter"/>
</dbReference>
<comment type="similarity">
    <text evidence="3">Belongs to the DapA family.</text>
</comment>
<dbReference type="Proteomes" id="UP000073816">
    <property type="component" value="Chromosome"/>
</dbReference>
<dbReference type="Pfam" id="PF00701">
    <property type="entry name" value="DHDPS"/>
    <property type="match status" value="1"/>
</dbReference>
<dbReference type="PROSITE" id="PS00666">
    <property type="entry name" value="DHDPS_2"/>
    <property type="match status" value="1"/>
</dbReference>
<dbReference type="SMART" id="SM01130">
    <property type="entry name" value="DHDPS"/>
    <property type="match status" value="1"/>
</dbReference>
<dbReference type="KEGG" id="alm:AO498_15705"/>
<dbReference type="Gene3D" id="3.20.20.70">
    <property type="entry name" value="Aldolase class I"/>
    <property type="match status" value="1"/>
</dbReference>